<dbReference type="InterPro" id="IPR024185">
    <property type="entry name" value="FTHF_cligase-like_sf"/>
</dbReference>
<keyword evidence="3 4" id="KW-0067">ATP-binding</keyword>
<dbReference type="GO" id="GO:0046872">
    <property type="term" value="F:metal ion binding"/>
    <property type="evidence" value="ECO:0007669"/>
    <property type="project" value="UniProtKB-KW"/>
</dbReference>
<dbReference type="RefSeq" id="WP_012523733.1">
    <property type="nucleotide sequence ID" value="NC_011144.1"/>
</dbReference>
<feature type="binding site" evidence="4">
    <location>
        <begin position="131"/>
        <end position="139"/>
    </location>
    <ligand>
        <name>ATP</name>
        <dbReference type="ChEBI" id="CHEBI:30616"/>
    </ligand>
</feature>
<dbReference type="NCBIfam" id="TIGR02727">
    <property type="entry name" value="MTHFS_bact"/>
    <property type="match status" value="1"/>
</dbReference>
<evidence type="ECO:0000256" key="2">
    <source>
        <dbReference type="ARBA" id="ARBA00022741"/>
    </source>
</evidence>
<dbReference type="GO" id="GO:0035999">
    <property type="term" value="P:tetrahydrofolate interconversion"/>
    <property type="evidence" value="ECO:0007669"/>
    <property type="project" value="TreeGrafter"/>
</dbReference>
<keyword evidence="7" id="KW-1185">Reference proteome</keyword>
<comment type="cofactor">
    <cofactor evidence="5">
        <name>Mg(2+)</name>
        <dbReference type="ChEBI" id="CHEBI:18420"/>
    </cofactor>
</comment>
<dbReference type="Gene3D" id="3.40.50.10420">
    <property type="entry name" value="NagB/RpiA/CoA transferase-like"/>
    <property type="match status" value="1"/>
</dbReference>
<dbReference type="HOGENOM" id="CLU_066245_0_1_5"/>
<dbReference type="InterPro" id="IPR002698">
    <property type="entry name" value="FTHF_cligase"/>
</dbReference>
<comment type="catalytic activity">
    <reaction evidence="5">
        <text>(6S)-5-formyl-5,6,7,8-tetrahydrofolate + ATP = (6R)-5,10-methenyltetrahydrofolate + ADP + phosphate</text>
        <dbReference type="Rhea" id="RHEA:10488"/>
        <dbReference type="ChEBI" id="CHEBI:30616"/>
        <dbReference type="ChEBI" id="CHEBI:43474"/>
        <dbReference type="ChEBI" id="CHEBI:57455"/>
        <dbReference type="ChEBI" id="CHEBI:57457"/>
        <dbReference type="ChEBI" id="CHEBI:456216"/>
        <dbReference type="EC" id="6.3.3.2"/>
    </reaction>
</comment>
<dbReference type="GO" id="GO:0005524">
    <property type="term" value="F:ATP binding"/>
    <property type="evidence" value="ECO:0007669"/>
    <property type="project" value="UniProtKB-KW"/>
</dbReference>
<keyword evidence="6" id="KW-0436">Ligase</keyword>
<dbReference type="STRING" id="450851.PHZ_c3186"/>
<dbReference type="SUPFAM" id="SSF100950">
    <property type="entry name" value="NagB/RpiA/CoA transferase-like"/>
    <property type="match status" value="1"/>
</dbReference>
<evidence type="ECO:0000256" key="3">
    <source>
        <dbReference type="ARBA" id="ARBA00022840"/>
    </source>
</evidence>
<evidence type="ECO:0000256" key="1">
    <source>
        <dbReference type="ARBA" id="ARBA00010638"/>
    </source>
</evidence>
<dbReference type="AlphaFoldDB" id="B4RAJ7"/>
<dbReference type="PANTHER" id="PTHR23407">
    <property type="entry name" value="ATPASE INHIBITOR/5-FORMYLTETRAHYDROFOLATE CYCLO-LIGASE"/>
    <property type="match status" value="1"/>
</dbReference>
<dbReference type="KEGG" id="pzu:PHZ_c3186"/>
<protein>
    <recommendedName>
        <fullName evidence="5">5-formyltetrahydrofolate cyclo-ligase</fullName>
        <ecNumber evidence="5">6.3.3.2</ecNumber>
    </recommendedName>
</protein>
<dbReference type="EMBL" id="CP000747">
    <property type="protein sequence ID" value="ACG79595.1"/>
    <property type="molecule type" value="Genomic_DNA"/>
</dbReference>
<feature type="binding site" evidence="4">
    <location>
        <begin position="7"/>
        <end position="11"/>
    </location>
    <ligand>
        <name>ATP</name>
        <dbReference type="ChEBI" id="CHEBI:30616"/>
    </ligand>
</feature>
<dbReference type="OrthoDB" id="9801938at2"/>
<evidence type="ECO:0000313" key="7">
    <source>
        <dbReference type="Proteomes" id="UP000001868"/>
    </source>
</evidence>
<proteinExistence type="inferred from homology"/>
<sequence length="193" mass="21310">METNLDKTALRKRLRSRRRTLAAERRDAGEQAAARLPLEALPPFDSFAVYRPLGSEIDPGPLLARLLDTGAEPALPTAIARDQPLEFRLWDSRTPLQLDALGIPAPPAWADTVEPDLVVCPLLAFDRRGGRLGQGAGHYDRTLSNLRATKPVFVLGLAFAGQELDEIPMEPHDQRLDAILTETDFISVARDTR</sequence>
<dbReference type="PIRSF" id="PIRSF006806">
    <property type="entry name" value="FTHF_cligase"/>
    <property type="match status" value="1"/>
</dbReference>
<keyword evidence="2 4" id="KW-0547">Nucleotide-binding</keyword>
<evidence type="ECO:0000256" key="4">
    <source>
        <dbReference type="PIRSR" id="PIRSR006806-1"/>
    </source>
</evidence>
<keyword evidence="5" id="KW-0479">Metal-binding</keyword>
<gene>
    <name evidence="6" type="ordered locus">PHZ_c3186</name>
</gene>
<feature type="binding site" evidence="4">
    <location>
        <position position="56"/>
    </location>
    <ligand>
        <name>substrate</name>
    </ligand>
</feature>
<evidence type="ECO:0000256" key="5">
    <source>
        <dbReference type="RuleBase" id="RU361279"/>
    </source>
</evidence>
<keyword evidence="5" id="KW-0460">Magnesium</keyword>
<dbReference type="InterPro" id="IPR037171">
    <property type="entry name" value="NagB/RpiA_transferase-like"/>
</dbReference>
<dbReference type="Proteomes" id="UP000001868">
    <property type="component" value="Chromosome"/>
</dbReference>
<comment type="similarity">
    <text evidence="1 5">Belongs to the 5-formyltetrahydrofolate cyclo-ligase family.</text>
</comment>
<organism evidence="6 7">
    <name type="scientific">Phenylobacterium zucineum (strain HLK1)</name>
    <dbReference type="NCBI Taxonomy" id="450851"/>
    <lineage>
        <taxon>Bacteria</taxon>
        <taxon>Pseudomonadati</taxon>
        <taxon>Pseudomonadota</taxon>
        <taxon>Alphaproteobacteria</taxon>
        <taxon>Caulobacterales</taxon>
        <taxon>Caulobacteraceae</taxon>
        <taxon>Phenylobacterium</taxon>
    </lineage>
</organism>
<dbReference type="EC" id="6.3.3.2" evidence="5"/>
<evidence type="ECO:0000313" key="6">
    <source>
        <dbReference type="EMBL" id="ACG79595.1"/>
    </source>
</evidence>
<dbReference type="Pfam" id="PF01812">
    <property type="entry name" value="5-FTHF_cyc-lig"/>
    <property type="match status" value="1"/>
</dbReference>
<name>B4RAJ7_PHEZH</name>
<dbReference type="GO" id="GO:0030272">
    <property type="term" value="F:5-formyltetrahydrofolate cyclo-ligase activity"/>
    <property type="evidence" value="ECO:0007669"/>
    <property type="project" value="UniProtKB-EC"/>
</dbReference>
<dbReference type="eggNOG" id="COG0212">
    <property type="taxonomic scope" value="Bacteria"/>
</dbReference>
<accession>B4RAJ7</accession>
<reference evidence="6 7" key="1">
    <citation type="journal article" date="2008" name="BMC Genomics">
        <title>Complete genome of Phenylobacterium zucineum - a novel facultative intracellular bacterium isolated from human erythroleukemia cell line K562.</title>
        <authorList>
            <person name="Luo Y."/>
            <person name="Xu X."/>
            <person name="Ding Z."/>
            <person name="Liu Z."/>
            <person name="Zhang B."/>
            <person name="Yan Z."/>
            <person name="Sun J."/>
            <person name="Hu S."/>
            <person name="Hu X."/>
        </authorList>
    </citation>
    <scope>NUCLEOTIDE SEQUENCE [LARGE SCALE GENOMIC DNA]</scope>
    <source>
        <strain evidence="6 7">HLK1</strain>
    </source>
</reference>
<dbReference type="GO" id="GO:0009396">
    <property type="term" value="P:folic acid-containing compound biosynthetic process"/>
    <property type="evidence" value="ECO:0007669"/>
    <property type="project" value="TreeGrafter"/>
</dbReference>
<dbReference type="PANTHER" id="PTHR23407:SF1">
    <property type="entry name" value="5-FORMYLTETRAHYDROFOLATE CYCLO-LIGASE"/>
    <property type="match status" value="1"/>
</dbReference>